<evidence type="ECO:0000313" key="5">
    <source>
        <dbReference type="Proteomes" id="UP000035681"/>
    </source>
</evidence>
<dbReference type="AlphaFoldDB" id="A0A0K0EI48"/>
<dbReference type="FunFam" id="3.80.10.10:FF:001164">
    <property type="entry name" value="GH01279p"/>
    <property type="match status" value="1"/>
</dbReference>
<evidence type="ECO:0000256" key="1">
    <source>
        <dbReference type="ARBA" id="ARBA00022614"/>
    </source>
</evidence>
<feature type="chain" id="PRO_5005328102" evidence="4">
    <location>
        <begin position="25"/>
        <end position="894"/>
    </location>
</feature>
<protein>
    <submittedName>
        <fullName evidence="7">LRRCT domain-containing protein</fullName>
    </submittedName>
</protein>
<dbReference type="Proteomes" id="UP000035681">
    <property type="component" value="Unplaced"/>
</dbReference>
<dbReference type="Pfam" id="PF13855">
    <property type="entry name" value="LRR_8"/>
    <property type="match status" value="2"/>
</dbReference>
<dbReference type="Gene3D" id="3.80.10.10">
    <property type="entry name" value="Ribonuclease Inhibitor"/>
    <property type="match status" value="3"/>
</dbReference>
<dbReference type="InterPro" id="IPR001611">
    <property type="entry name" value="Leu-rich_rpt"/>
</dbReference>
<sequence>MRPPENLLIFLIFFLLIIPIIVQSNSKCGLLLPLECICNTTKKQNIINCKNVKNIKDVFNQLNIEEKVSKLYIDGCDKIEDDNITLPKTKIEIININNCPIKTISNNFFDNIDKQFLKEFSCTNCQLSSIPIFPSMKNLHSLNLNSNNISIFQNEKFYFNNLTGLEKIDLSNNVITSIPNNVFLIPKKTLRFLDLSKNKLSQVPAQEIRNSLNLTYLSLANNNISEIYQFQFMNLPSLKSLILHSNNLNKISPMAFMNVPKLQILDFYNNKLSNIETSYLQTFDKLQSLNLSFNNFLHSPIFKEFRNLEQIDLSHNFLTGLETLTFTENPKLTMLNFNYNNINNIERNSFNELNELKILLLAHNNISIIEKGMFTGIKNLQSLILNNNSINIIQKKSFDTLEKLTKLDLSNNYLKELDIGIFNRQRNLFILNLSNNKLTIIKENTFIYPISEILIHNNLLDCDKSNINWLLKYIITNRVRIFFPNQSDIICIKPDNMHGIRLKDLLMDSANETFSKELEEKENEKNSLQDELNKIPFLNKLSQALGSNLRLTQGHQLFSNEKLSQNTNDITNINTNNNYDIDKKYNRNKALAEKAEEILKTIKNPVIFVPGLGPIDISKLDKNLILHVLNGGQIPGIPKESLDAVLDQLSQYIPIDSQNIALNNQLSDTRKLATQKIEDINKFKTFISTTDDEKALKMNSNMLQLMNLLPQGYNISKIPGEVIESFLKGEVPDLNLLPLDLREYFKQNIDQLIKVFDKMDVKIDEIVKKLPKFERNESINSVTFSPYDLNKIQFDLIEEIERNHLQSKNNHLQQYGFIGLSILSTLTVIILIIIVIRMKIRNNEDNNVLVFDSKRQNTSSSNSLENKEINREIIHNFNRGIISAKDFEKQLGRY</sequence>
<name>A0A0K0EI48_STRER</name>
<dbReference type="WBParaSite" id="TCONS_00002728.p1">
    <property type="protein sequence ID" value="TCONS_00002728.p1"/>
    <property type="gene ID" value="XLOC_002550"/>
</dbReference>
<dbReference type="PROSITE" id="PS51450">
    <property type="entry name" value="LRR"/>
    <property type="match status" value="7"/>
</dbReference>
<dbReference type="PANTHER" id="PTHR24366:SF170">
    <property type="entry name" value="RE50361P"/>
    <property type="match status" value="1"/>
</dbReference>
<dbReference type="SMART" id="SM00369">
    <property type="entry name" value="LRR_TYP"/>
    <property type="match status" value="12"/>
</dbReference>
<dbReference type="SMART" id="SM00365">
    <property type="entry name" value="LRR_SD22"/>
    <property type="match status" value="4"/>
</dbReference>
<dbReference type="WBParaSite" id="SSTP_0000915500.1">
    <property type="protein sequence ID" value="SSTP_0000915500.1"/>
    <property type="gene ID" value="SSTP_0000915500"/>
</dbReference>
<accession>A0A0K0EI48</accession>
<feature type="signal peptide" evidence="4">
    <location>
        <begin position="1"/>
        <end position="24"/>
    </location>
</feature>
<dbReference type="PANTHER" id="PTHR24366">
    <property type="entry name" value="IG(IMMUNOGLOBULIN) AND LRR(LEUCINE RICH REPEAT) DOMAINS"/>
    <property type="match status" value="1"/>
</dbReference>
<keyword evidence="2" id="KW-0677">Repeat</keyword>
<evidence type="ECO:0000256" key="2">
    <source>
        <dbReference type="ARBA" id="ARBA00022737"/>
    </source>
</evidence>
<proteinExistence type="predicted"/>
<dbReference type="STRING" id="6248.A0A0K0EI48"/>
<keyword evidence="1" id="KW-0433">Leucine-rich repeat</keyword>
<evidence type="ECO:0000256" key="4">
    <source>
        <dbReference type="SAM" id="SignalP"/>
    </source>
</evidence>
<dbReference type="PRINTS" id="PR00019">
    <property type="entry name" value="LEURICHRPT"/>
</dbReference>
<reference evidence="6" key="1">
    <citation type="submission" date="2015-08" db="UniProtKB">
        <authorList>
            <consortium name="WormBaseParasite"/>
        </authorList>
    </citation>
    <scope>IDENTIFICATION</scope>
</reference>
<dbReference type="InterPro" id="IPR032675">
    <property type="entry name" value="LRR_dom_sf"/>
</dbReference>
<dbReference type="InterPro" id="IPR003591">
    <property type="entry name" value="Leu-rich_rpt_typical-subtyp"/>
</dbReference>
<keyword evidence="4" id="KW-0732">Signal</keyword>
<feature type="transmembrane region" description="Helical" evidence="3">
    <location>
        <begin position="815"/>
        <end position="836"/>
    </location>
</feature>
<evidence type="ECO:0000313" key="7">
    <source>
        <dbReference type="WBParaSite" id="TCONS_00002728.p1"/>
    </source>
</evidence>
<evidence type="ECO:0000256" key="3">
    <source>
        <dbReference type="SAM" id="Phobius"/>
    </source>
</evidence>
<evidence type="ECO:0000313" key="6">
    <source>
        <dbReference type="WBParaSite" id="SSTP_0000915500.1"/>
    </source>
</evidence>
<keyword evidence="3" id="KW-0472">Membrane</keyword>
<dbReference type="SUPFAM" id="SSF52058">
    <property type="entry name" value="L domain-like"/>
    <property type="match status" value="2"/>
</dbReference>
<organism evidence="6">
    <name type="scientific">Strongyloides stercoralis</name>
    <name type="common">Threadworm</name>
    <dbReference type="NCBI Taxonomy" id="6248"/>
    <lineage>
        <taxon>Eukaryota</taxon>
        <taxon>Metazoa</taxon>
        <taxon>Ecdysozoa</taxon>
        <taxon>Nematoda</taxon>
        <taxon>Chromadorea</taxon>
        <taxon>Rhabditida</taxon>
        <taxon>Tylenchina</taxon>
        <taxon>Panagrolaimomorpha</taxon>
        <taxon>Strongyloidoidea</taxon>
        <taxon>Strongyloididae</taxon>
        <taxon>Strongyloides</taxon>
    </lineage>
</organism>
<keyword evidence="5" id="KW-1185">Reference proteome</keyword>
<keyword evidence="3" id="KW-0812">Transmembrane</keyword>
<keyword evidence="3" id="KW-1133">Transmembrane helix</keyword>